<dbReference type="STRING" id="102285.A0A0R3T184"/>
<dbReference type="InterPro" id="IPR008278">
    <property type="entry name" value="4-PPantetheinyl_Trfase_dom"/>
</dbReference>
<dbReference type="WBParaSite" id="HNAJ_0000062201-mRNA-1">
    <property type="protein sequence ID" value="HNAJ_0000062201-mRNA-1"/>
    <property type="gene ID" value="HNAJ_0000062201"/>
</dbReference>
<accession>A0A0R3T184</accession>
<dbReference type="GO" id="GO:0000287">
    <property type="term" value="F:magnesium ion binding"/>
    <property type="evidence" value="ECO:0007669"/>
    <property type="project" value="InterPro"/>
</dbReference>
<evidence type="ECO:0000259" key="10">
    <source>
        <dbReference type="Pfam" id="PF22624"/>
    </source>
</evidence>
<dbReference type="Gene3D" id="3.90.470.20">
    <property type="entry name" value="4'-phosphopantetheinyl transferase domain"/>
    <property type="match status" value="2"/>
</dbReference>
<dbReference type="InterPro" id="IPR055066">
    <property type="entry name" value="AASDHPPT_N"/>
</dbReference>
<sequence length="241" mass="27605">LSCAKDLQLFDVFRCISLGDQVRSLQYAYRRDVKSCLHCLSLDSALVDVRRDSDGRPYVINSSNFDFNLSHNGDFTLLTSCQNMRTGVDVMRVELPRTFIDSFIHKMNSLFSSSEFRWLISNSNEETKIRRFFRLWCLKEAFVKNTGTGLRMDVSSVEFDLTGDKPKCNFPGLVSEEWSFEEHSLPSNHVAAIACFCEEPFQEVSFEQVMHSLVPWNEVSGDILSTYASKQLCSLSSRRSI</sequence>
<evidence type="ECO:0000313" key="11">
    <source>
        <dbReference type="WBParaSite" id="HNAJ_0000062201-mRNA-1"/>
    </source>
</evidence>
<comment type="catalytic activity">
    <reaction evidence="8">
        <text>apo-[ACP] + acetyl-CoA = acetyl-[ACP] + adenosine 3',5'-bisphosphate + H(+)</text>
        <dbReference type="Rhea" id="RHEA:46564"/>
        <dbReference type="Rhea" id="RHEA-COMP:9621"/>
        <dbReference type="Rhea" id="RHEA-COMP:9690"/>
        <dbReference type="ChEBI" id="CHEBI:15378"/>
        <dbReference type="ChEBI" id="CHEBI:29999"/>
        <dbReference type="ChEBI" id="CHEBI:57288"/>
        <dbReference type="ChEBI" id="CHEBI:58343"/>
        <dbReference type="ChEBI" id="CHEBI:78446"/>
    </reaction>
    <physiologicalReaction direction="left-to-right" evidence="8">
        <dbReference type="Rhea" id="RHEA:46565"/>
    </physiologicalReaction>
</comment>
<feature type="domain" description="4'-phosphopantetheinyl transferase" evidence="9">
    <location>
        <begin position="87"/>
        <end position="194"/>
    </location>
</feature>
<organism evidence="11">
    <name type="scientific">Rodentolepis nana</name>
    <name type="common">Dwarf tapeworm</name>
    <name type="synonym">Hymenolepis nana</name>
    <dbReference type="NCBI Taxonomy" id="102285"/>
    <lineage>
        <taxon>Eukaryota</taxon>
        <taxon>Metazoa</taxon>
        <taxon>Spiralia</taxon>
        <taxon>Lophotrochozoa</taxon>
        <taxon>Platyhelminthes</taxon>
        <taxon>Cestoda</taxon>
        <taxon>Eucestoda</taxon>
        <taxon>Cyclophyllidea</taxon>
        <taxon>Hymenolepididae</taxon>
        <taxon>Rodentolepis</taxon>
    </lineage>
</organism>
<evidence type="ECO:0000256" key="3">
    <source>
        <dbReference type="ARBA" id="ARBA00016301"/>
    </source>
</evidence>
<dbReference type="GO" id="GO:0008897">
    <property type="term" value="F:holo-[acyl-carrier-protein] synthase activity"/>
    <property type="evidence" value="ECO:0007669"/>
    <property type="project" value="UniProtKB-EC"/>
</dbReference>
<evidence type="ECO:0000256" key="1">
    <source>
        <dbReference type="ARBA" id="ARBA00006195"/>
    </source>
</evidence>
<evidence type="ECO:0000256" key="7">
    <source>
        <dbReference type="ARBA" id="ARBA00048641"/>
    </source>
</evidence>
<dbReference type="Pfam" id="PF01648">
    <property type="entry name" value="ACPS"/>
    <property type="match status" value="1"/>
</dbReference>
<dbReference type="Pfam" id="PF22624">
    <property type="entry name" value="AASDHPPT_N"/>
    <property type="match status" value="1"/>
</dbReference>
<feature type="domain" description="4'-phosphopantetheinyl transferase N-terminal" evidence="10">
    <location>
        <begin position="12"/>
        <end position="82"/>
    </location>
</feature>
<protein>
    <recommendedName>
        <fullName evidence="3">L-aminoadipate-semialdehyde dehydrogenase-phosphopantetheinyl transferase</fullName>
        <ecNumber evidence="2">2.7.8.7</ecNumber>
    </recommendedName>
    <alternativeName>
        <fullName evidence="5">4'-phosphopantetheinyl transferase</fullName>
    </alternativeName>
    <alternativeName>
        <fullName evidence="6">Alpha-aminoadipic semialdehyde dehydrogenase-phosphopantetheinyl transferase</fullName>
    </alternativeName>
</protein>
<comment type="catalytic activity">
    <reaction evidence="7">
        <text>apo-[ACP] + CoA = holo-[ACP] + adenosine 3',5'-bisphosphate + H(+)</text>
        <dbReference type="Rhea" id="RHEA:12068"/>
        <dbReference type="Rhea" id="RHEA-COMP:9685"/>
        <dbReference type="Rhea" id="RHEA-COMP:9690"/>
        <dbReference type="ChEBI" id="CHEBI:15378"/>
        <dbReference type="ChEBI" id="CHEBI:29999"/>
        <dbReference type="ChEBI" id="CHEBI:57287"/>
        <dbReference type="ChEBI" id="CHEBI:58343"/>
        <dbReference type="ChEBI" id="CHEBI:64479"/>
        <dbReference type="EC" id="2.7.8.7"/>
    </reaction>
    <physiologicalReaction direction="left-to-right" evidence="7">
        <dbReference type="Rhea" id="RHEA:12069"/>
    </physiologicalReaction>
</comment>
<evidence type="ECO:0000259" key="9">
    <source>
        <dbReference type="Pfam" id="PF01648"/>
    </source>
</evidence>
<comment type="similarity">
    <text evidence="1">Belongs to the P-Pant transferase superfamily. AcpS family.</text>
</comment>
<evidence type="ECO:0000256" key="8">
    <source>
        <dbReference type="ARBA" id="ARBA00048794"/>
    </source>
</evidence>
<proteinExistence type="inferred from homology"/>
<evidence type="ECO:0000256" key="5">
    <source>
        <dbReference type="ARBA" id="ARBA00030484"/>
    </source>
</evidence>
<evidence type="ECO:0000256" key="2">
    <source>
        <dbReference type="ARBA" id="ARBA00013172"/>
    </source>
</evidence>
<dbReference type="InterPro" id="IPR037143">
    <property type="entry name" value="4-PPantetheinyl_Trfase_dom_sf"/>
</dbReference>
<dbReference type="GO" id="GO:0019878">
    <property type="term" value="P:lysine biosynthetic process via aminoadipic acid"/>
    <property type="evidence" value="ECO:0007669"/>
    <property type="project" value="TreeGrafter"/>
</dbReference>
<dbReference type="PANTHER" id="PTHR12215:SF10">
    <property type="entry name" value="L-AMINOADIPATE-SEMIALDEHYDE DEHYDROGENASE-PHOSPHOPANTETHEINYL TRANSFERASE"/>
    <property type="match status" value="1"/>
</dbReference>
<reference evidence="11" key="1">
    <citation type="submission" date="2017-02" db="UniProtKB">
        <authorList>
            <consortium name="WormBaseParasite"/>
        </authorList>
    </citation>
    <scope>IDENTIFICATION</scope>
</reference>
<dbReference type="EC" id="2.7.8.7" evidence="2"/>
<evidence type="ECO:0000256" key="4">
    <source>
        <dbReference type="ARBA" id="ARBA00022679"/>
    </source>
</evidence>
<dbReference type="PANTHER" id="PTHR12215">
    <property type="entry name" value="PHOSPHOPANTETHEINE TRANSFERASE"/>
    <property type="match status" value="1"/>
</dbReference>
<dbReference type="InterPro" id="IPR050559">
    <property type="entry name" value="P-Pant_transferase_sf"/>
</dbReference>
<dbReference type="GO" id="GO:0005829">
    <property type="term" value="C:cytosol"/>
    <property type="evidence" value="ECO:0007669"/>
    <property type="project" value="TreeGrafter"/>
</dbReference>
<name>A0A0R3T184_RODNA</name>
<dbReference type="SUPFAM" id="SSF56214">
    <property type="entry name" value="4'-phosphopantetheinyl transferase"/>
    <property type="match status" value="2"/>
</dbReference>
<keyword evidence="4" id="KW-0808">Transferase</keyword>
<dbReference type="AlphaFoldDB" id="A0A0R3T184"/>
<evidence type="ECO:0000256" key="6">
    <source>
        <dbReference type="ARBA" id="ARBA00033443"/>
    </source>
</evidence>